<reference evidence="2 3" key="1">
    <citation type="submission" date="2020-03" db="EMBL/GenBank/DDBJ databases">
        <title>Rahnella aceri sp. nov., isoated from traditional Jeju Makgeolli.</title>
        <authorList>
            <person name="Kim I.S."/>
            <person name="Jeon D."/>
        </authorList>
    </citation>
    <scope>NUCLEOTIDE SEQUENCE [LARGE SCALE GENOMIC DNA]</scope>
    <source>
        <strain evidence="2 3">Lac-M11</strain>
    </source>
</reference>
<keyword evidence="1" id="KW-1133">Transmembrane helix</keyword>
<dbReference type="EMBL" id="JAADJS010000009">
    <property type="protein sequence ID" value="NGX89994.1"/>
    <property type="molecule type" value="Genomic_DNA"/>
</dbReference>
<dbReference type="AlphaFoldDB" id="A0A6M2BBX4"/>
<protein>
    <submittedName>
        <fullName evidence="2">Uncharacterized protein</fullName>
    </submittedName>
</protein>
<feature type="transmembrane region" description="Helical" evidence="1">
    <location>
        <begin position="49"/>
        <end position="69"/>
    </location>
</feature>
<keyword evidence="1" id="KW-0812">Transmembrane</keyword>
<accession>A0A6M2BBX4</accession>
<keyword evidence="1" id="KW-0472">Membrane</keyword>
<sequence length="374" mass="42349">MGWPIPDIPEKSVIPAPRYVFWSTVLAIMVISGSLLALFIGRFSTYAPILLYGVLPAFLLWLCIIGVVLNRHDQSGASAYYWHEETEITKTQWQQWSREQLAVVGNVLLTPEAEGVNSVLGPLSKIPMFPQKARPLWGEKQNLSSRLSMIDAQLEKQADGYRQHLYTVYVLYSSGLHQESIQSSVFKQWQLIPEFVASVDQIKELSFDHEVKGLALILCLQHWPENRPQKFSELNSALLICSPRIIREHKYSLLAGLGRMMPLSPDNLPDDLDMLFDYNTLNVNDVEHVWLSGDTENTSVAVSIYAESHQWVLPKKKPVHYIDLTFGPPGDLTFGLSLSMMVQAVRTTSRNQLVISQKPHSSGWLCLITKELFS</sequence>
<evidence type="ECO:0000313" key="2">
    <source>
        <dbReference type="EMBL" id="NGX89994.1"/>
    </source>
</evidence>
<keyword evidence="3" id="KW-1185">Reference proteome</keyword>
<comment type="caution">
    <text evidence="2">The sequence shown here is derived from an EMBL/GenBank/DDBJ whole genome shotgun (WGS) entry which is preliminary data.</text>
</comment>
<organism evidence="2 3">
    <name type="scientific">Rahnella contaminans</name>
    <dbReference type="NCBI Taxonomy" id="2703882"/>
    <lineage>
        <taxon>Bacteria</taxon>
        <taxon>Pseudomonadati</taxon>
        <taxon>Pseudomonadota</taxon>
        <taxon>Gammaproteobacteria</taxon>
        <taxon>Enterobacterales</taxon>
        <taxon>Yersiniaceae</taxon>
        <taxon>Rahnella</taxon>
    </lineage>
</organism>
<dbReference type="Proteomes" id="UP000476696">
    <property type="component" value="Unassembled WGS sequence"/>
</dbReference>
<evidence type="ECO:0000256" key="1">
    <source>
        <dbReference type="SAM" id="Phobius"/>
    </source>
</evidence>
<gene>
    <name evidence="2" type="ORF">GW579_23225</name>
</gene>
<dbReference type="RefSeq" id="WP_165062128.1">
    <property type="nucleotide sequence ID" value="NZ_JAADJS010000009.1"/>
</dbReference>
<evidence type="ECO:0000313" key="3">
    <source>
        <dbReference type="Proteomes" id="UP000476696"/>
    </source>
</evidence>
<proteinExistence type="predicted"/>
<feature type="transmembrane region" description="Helical" evidence="1">
    <location>
        <begin position="20"/>
        <end position="40"/>
    </location>
</feature>
<name>A0A6M2BBX4_9GAMM</name>